<gene>
    <name evidence="1" type="ORF">HG543_36745</name>
</gene>
<name>A0A848LRS3_9BACT</name>
<dbReference type="EMBL" id="JABBJJ010000240">
    <property type="protein sequence ID" value="NMO20369.1"/>
    <property type="molecule type" value="Genomic_DNA"/>
</dbReference>
<comment type="caution">
    <text evidence="1">The sequence shown here is derived from an EMBL/GenBank/DDBJ whole genome shotgun (WGS) entry which is preliminary data.</text>
</comment>
<dbReference type="Proteomes" id="UP000518300">
    <property type="component" value="Unassembled WGS sequence"/>
</dbReference>
<keyword evidence="2" id="KW-1185">Reference proteome</keyword>
<proteinExistence type="predicted"/>
<evidence type="ECO:0000313" key="2">
    <source>
        <dbReference type="Proteomes" id="UP000518300"/>
    </source>
</evidence>
<reference evidence="1 2" key="1">
    <citation type="submission" date="2020-04" db="EMBL/GenBank/DDBJ databases">
        <title>Draft genome of Pyxidicoccus fallax type strain.</title>
        <authorList>
            <person name="Whitworth D.E."/>
        </authorList>
    </citation>
    <scope>NUCLEOTIDE SEQUENCE [LARGE SCALE GENOMIC DNA]</scope>
    <source>
        <strain evidence="1 2">DSM 14698</strain>
    </source>
</reference>
<protein>
    <submittedName>
        <fullName evidence="1">Uncharacterized protein</fullName>
    </submittedName>
</protein>
<sequence length="172" mass="19698">MSGKSIALDDEQLVCLEECLLIHYKFHPGSGAFVVVADHWEKQEAGCRAFIRIRFSGVEAFEREPGIHRASWEFVEQYRLRAFAPPKVFQLVKTVPLGEGRTRVELWFGPAFGGVSFTCREYSAWLRVTRARQQGSEWEYRDATTGDLVDFFDPFGEWTKTSGAASFRNLIH</sequence>
<evidence type="ECO:0000313" key="1">
    <source>
        <dbReference type="EMBL" id="NMO20369.1"/>
    </source>
</evidence>
<dbReference type="RefSeq" id="WP_169349589.1">
    <property type="nucleotide sequence ID" value="NZ_JABBJJ010000240.1"/>
</dbReference>
<organism evidence="1 2">
    <name type="scientific">Pyxidicoccus fallax</name>
    <dbReference type="NCBI Taxonomy" id="394095"/>
    <lineage>
        <taxon>Bacteria</taxon>
        <taxon>Pseudomonadati</taxon>
        <taxon>Myxococcota</taxon>
        <taxon>Myxococcia</taxon>
        <taxon>Myxococcales</taxon>
        <taxon>Cystobacterineae</taxon>
        <taxon>Myxococcaceae</taxon>
        <taxon>Pyxidicoccus</taxon>
    </lineage>
</organism>
<accession>A0A848LRS3</accession>
<dbReference type="AlphaFoldDB" id="A0A848LRS3"/>